<evidence type="ECO:0008006" key="3">
    <source>
        <dbReference type="Google" id="ProtNLM"/>
    </source>
</evidence>
<proteinExistence type="predicted"/>
<keyword evidence="1" id="KW-0812">Transmembrane</keyword>
<evidence type="ECO:0000313" key="2">
    <source>
        <dbReference type="EMBL" id="VAX25818.1"/>
    </source>
</evidence>
<feature type="transmembrane region" description="Helical" evidence="1">
    <location>
        <begin position="21"/>
        <end position="43"/>
    </location>
</feature>
<dbReference type="Pfam" id="PF07963">
    <property type="entry name" value="N_methyl"/>
    <property type="match status" value="1"/>
</dbReference>
<dbReference type="PROSITE" id="PS00409">
    <property type="entry name" value="PROKAR_NTER_METHYL"/>
    <property type="match status" value="1"/>
</dbReference>
<reference evidence="2" key="1">
    <citation type="submission" date="2018-06" db="EMBL/GenBank/DDBJ databases">
        <authorList>
            <person name="Zhirakovskaya E."/>
        </authorList>
    </citation>
    <scope>NUCLEOTIDE SEQUENCE</scope>
</reference>
<organism evidence="2">
    <name type="scientific">hydrothermal vent metagenome</name>
    <dbReference type="NCBI Taxonomy" id="652676"/>
    <lineage>
        <taxon>unclassified sequences</taxon>
        <taxon>metagenomes</taxon>
        <taxon>ecological metagenomes</taxon>
    </lineage>
</organism>
<dbReference type="AlphaFoldDB" id="A0A3B1CPB0"/>
<protein>
    <recommendedName>
        <fullName evidence="3">Type IV fimbrial biogenesis protein PilV</fullName>
    </recommendedName>
</protein>
<keyword evidence="1" id="KW-0472">Membrane</keyword>
<dbReference type="InterPro" id="IPR012902">
    <property type="entry name" value="N_methyl_site"/>
</dbReference>
<feature type="non-terminal residue" evidence="2">
    <location>
        <position position="104"/>
    </location>
</feature>
<dbReference type="NCBIfam" id="TIGR02532">
    <property type="entry name" value="IV_pilin_GFxxxE"/>
    <property type="match status" value="1"/>
</dbReference>
<evidence type="ECO:0000256" key="1">
    <source>
        <dbReference type="SAM" id="Phobius"/>
    </source>
</evidence>
<keyword evidence="1" id="KW-1133">Transmembrane helix</keyword>
<accession>A0A3B1CPB0</accession>
<gene>
    <name evidence="2" type="ORF">MNBD_NITROSPINAE04-2680</name>
</gene>
<name>A0A3B1CPB0_9ZZZZ</name>
<sequence length="104" mass="10748">MARKRMSPAVIPSWKIKNAGFTLLEILISVVILSVGILGVTAMQTASLSSAVFTRNLDNCVYVASDALDRIAANPANIAGYTGGSYSDFVVTTTGGCGASSSDE</sequence>
<dbReference type="EMBL" id="UOGA01000314">
    <property type="protein sequence ID" value="VAX25818.1"/>
    <property type="molecule type" value="Genomic_DNA"/>
</dbReference>